<organism evidence="2 3">
    <name type="scientific">Hevea brasiliensis</name>
    <name type="common">Para rubber tree</name>
    <name type="synonym">Siphonia brasiliensis</name>
    <dbReference type="NCBI Taxonomy" id="3981"/>
    <lineage>
        <taxon>Eukaryota</taxon>
        <taxon>Viridiplantae</taxon>
        <taxon>Streptophyta</taxon>
        <taxon>Embryophyta</taxon>
        <taxon>Tracheophyta</taxon>
        <taxon>Spermatophyta</taxon>
        <taxon>Magnoliopsida</taxon>
        <taxon>eudicotyledons</taxon>
        <taxon>Gunneridae</taxon>
        <taxon>Pentapetalae</taxon>
        <taxon>rosids</taxon>
        <taxon>fabids</taxon>
        <taxon>Malpighiales</taxon>
        <taxon>Euphorbiaceae</taxon>
        <taxon>Crotonoideae</taxon>
        <taxon>Micrandreae</taxon>
        <taxon>Hevea</taxon>
    </lineage>
</organism>
<dbReference type="InterPro" id="IPR023401">
    <property type="entry name" value="ODC_N"/>
</dbReference>
<comment type="caution">
    <text evidence="2">The sequence shown here is derived from an EMBL/GenBank/DDBJ whole genome shotgun (WGS) entry which is preliminary data.</text>
</comment>
<dbReference type="InterPro" id="IPR036291">
    <property type="entry name" value="NAD(P)-bd_dom_sf"/>
</dbReference>
<keyword evidence="3" id="KW-1185">Reference proteome</keyword>
<evidence type="ECO:0000256" key="1">
    <source>
        <dbReference type="ARBA" id="ARBA00008903"/>
    </source>
</evidence>
<accession>A0ABQ9KHI4</accession>
<dbReference type="NCBIfam" id="NF004793">
    <property type="entry name" value="PRK06141.1"/>
    <property type="match status" value="1"/>
</dbReference>
<dbReference type="Pfam" id="PF02423">
    <property type="entry name" value="OCD_Mu_crystall"/>
    <property type="match status" value="1"/>
</dbReference>
<dbReference type="Gene3D" id="3.30.1780.10">
    <property type="entry name" value="ornithine cyclodeaminase, domain 1"/>
    <property type="match status" value="1"/>
</dbReference>
<protein>
    <recommendedName>
        <fullName evidence="4">Ornithine cyclodeaminase</fullName>
    </recommendedName>
</protein>
<evidence type="ECO:0000313" key="2">
    <source>
        <dbReference type="EMBL" id="KAJ9139833.1"/>
    </source>
</evidence>
<dbReference type="EMBL" id="JARPOI010000017">
    <property type="protein sequence ID" value="KAJ9139833.1"/>
    <property type="molecule type" value="Genomic_DNA"/>
</dbReference>
<dbReference type="InterPro" id="IPR003462">
    <property type="entry name" value="ODC_Mu_crystall"/>
</dbReference>
<dbReference type="Gene3D" id="3.40.50.720">
    <property type="entry name" value="NAD(P)-binding Rossmann-like Domain"/>
    <property type="match status" value="1"/>
</dbReference>
<comment type="similarity">
    <text evidence="1">Belongs to the ornithine cyclodeaminase/mu-crystallin family.</text>
</comment>
<proteinExistence type="inferred from homology"/>
<name>A0ABQ9KHI4_HEVBR</name>
<dbReference type="Proteomes" id="UP001174677">
    <property type="component" value="Chromosome 17"/>
</dbReference>
<sequence>MASTLSQVNNPINHTSVTSPIFITTEFLHSVLSHRSLIQHFYTSLPTVSPTLHTPIRQSYAVSPSSSLLLMPSWSSSPFLPYIGIKLITYFPGNSMLNLPGIHASYVLFSSTTGQTLASMDGTVLTLYRTACVSGLASKILARDDSKVLVMVGAGALAPHLIKAHLAAKPSLAKVIIWNRTMKKAADLVEKLRVECTEKVCFESNDNLEEIIGLGDIVSCATNADRPLVKGEKLKPGAHLDLVGSFKETMRECDDEAIRRGRVFVDNEAALVEAGEIVGALERGVIDKKDVGYLVELIKGDEAGRRDSREITVFKSVGSAIVDMLAAQLVYEHYMKG</sequence>
<dbReference type="PANTHER" id="PTHR13812">
    <property type="entry name" value="KETIMINE REDUCTASE MU-CRYSTALLIN"/>
    <property type="match status" value="1"/>
</dbReference>
<reference evidence="2" key="1">
    <citation type="journal article" date="2023" name="Plant Biotechnol. J.">
        <title>Chromosome-level wild Hevea brasiliensis genome provides new tools for genomic-assisted breeding and valuable loci to elevate rubber yield.</title>
        <authorList>
            <person name="Cheng H."/>
            <person name="Song X."/>
            <person name="Hu Y."/>
            <person name="Wu T."/>
            <person name="Yang Q."/>
            <person name="An Z."/>
            <person name="Feng S."/>
            <person name="Deng Z."/>
            <person name="Wu W."/>
            <person name="Zeng X."/>
            <person name="Tu M."/>
            <person name="Wang X."/>
            <person name="Huang H."/>
        </authorList>
    </citation>
    <scope>NUCLEOTIDE SEQUENCE</scope>
    <source>
        <strain evidence="2">MT/VB/25A 57/8</strain>
    </source>
</reference>
<dbReference type="SUPFAM" id="SSF51735">
    <property type="entry name" value="NAD(P)-binding Rossmann-fold domains"/>
    <property type="match status" value="1"/>
</dbReference>
<dbReference type="PANTHER" id="PTHR13812:SF19">
    <property type="entry name" value="KETIMINE REDUCTASE MU-CRYSTALLIN"/>
    <property type="match status" value="1"/>
</dbReference>
<gene>
    <name evidence="2" type="ORF">P3X46_030530</name>
</gene>
<evidence type="ECO:0000313" key="3">
    <source>
        <dbReference type="Proteomes" id="UP001174677"/>
    </source>
</evidence>
<evidence type="ECO:0008006" key="4">
    <source>
        <dbReference type="Google" id="ProtNLM"/>
    </source>
</evidence>